<keyword evidence="8" id="KW-0472">Membrane</keyword>
<dbReference type="InterPro" id="IPR001915">
    <property type="entry name" value="Peptidase_M48"/>
</dbReference>
<dbReference type="InterPro" id="IPR051156">
    <property type="entry name" value="Mito/Outer_Membr_Metalloprot"/>
</dbReference>
<keyword evidence="2" id="KW-0479">Metal-binding</keyword>
<dbReference type="PANTHER" id="PTHR22726">
    <property type="entry name" value="METALLOENDOPEPTIDASE OMA1"/>
    <property type="match status" value="1"/>
</dbReference>
<comment type="caution">
    <text evidence="11">The sequence shown here is derived from an EMBL/GenBank/DDBJ whole genome shotgun (WGS) entry which is preliminary data.</text>
</comment>
<evidence type="ECO:0000313" key="12">
    <source>
        <dbReference type="Proteomes" id="UP000246352"/>
    </source>
</evidence>
<evidence type="ECO:0000256" key="2">
    <source>
        <dbReference type="ARBA" id="ARBA00022723"/>
    </source>
</evidence>
<comment type="similarity">
    <text evidence="6">Belongs to the peptidase M48 family.</text>
</comment>
<feature type="domain" description="Peptidase M48" evidence="9">
    <location>
        <begin position="169"/>
        <end position="347"/>
    </location>
</feature>
<keyword evidence="12" id="KW-1185">Reference proteome</keyword>
<evidence type="ECO:0000256" key="8">
    <source>
        <dbReference type="SAM" id="Phobius"/>
    </source>
</evidence>
<dbReference type="AlphaFoldDB" id="A0A317PBZ0"/>
<organism evidence="11 12">
    <name type="scientific">Hoeflea marina</name>
    <dbReference type="NCBI Taxonomy" id="274592"/>
    <lineage>
        <taxon>Bacteria</taxon>
        <taxon>Pseudomonadati</taxon>
        <taxon>Pseudomonadota</taxon>
        <taxon>Alphaproteobacteria</taxon>
        <taxon>Hyphomicrobiales</taxon>
        <taxon>Rhizobiaceae</taxon>
        <taxon>Hoeflea</taxon>
    </lineage>
</organism>
<evidence type="ECO:0000259" key="9">
    <source>
        <dbReference type="Pfam" id="PF01435"/>
    </source>
</evidence>
<gene>
    <name evidence="11" type="ORF">DFR52_11311</name>
</gene>
<keyword evidence="8" id="KW-1133">Transmembrane helix</keyword>
<evidence type="ECO:0000256" key="3">
    <source>
        <dbReference type="ARBA" id="ARBA00022801"/>
    </source>
</evidence>
<dbReference type="GO" id="GO:0051603">
    <property type="term" value="P:proteolysis involved in protein catabolic process"/>
    <property type="evidence" value="ECO:0007669"/>
    <property type="project" value="TreeGrafter"/>
</dbReference>
<reference evidence="11 12" key="1">
    <citation type="submission" date="2018-05" db="EMBL/GenBank/DDBJ databases">
        <title>Genomic Encyclopedia of Type Strains, Phase IV (KMG-IV): sequencing the most valuable type-strain genomes for metagenomic binning, comparative biology and taxonomic classification.</title>
        <authorList>
            <person name="Goeker M."/>
        </authorList>
    </citation>
    <scope>NUCLEOTIDE SEQUENCE [LARGE SCALE GENOMIC DNA]</scope>
    <source>
        <strain evidence="11 12">DSM 16791</strain>
    </source>
</reference>
<keyword evidence="3 6" id="KW-0378">Hydrolase</keyword>
<dbReference type="Proteomes" id="UP000246352">
    <property type="component" value="Unassembled WGS sequence"/>
</dbReference>
<dbReference type="CDD" id="cd07332">
    <property type="entry name" value="M48C_Oma1_like"/>
    <property type="match status" value="1"/>
</dbReference>
<feature type="region of interest" description="Disordered" evidence="7">
    <location>
        <begin position="326"/>
        <end position="345"/>
    </location>
</feature>
<feature type="transmembrane region" description="Helical" evidence="8">
    <location>
        <begin position="102"/>
        <end position="126"/>
    </location>
</feature>
<evidence type="ECO:0000256" key="1">
    <source>
        <dbReference type="ARBA" id="ARBA00022670"/>
    </source>
</evidence>
<keyword evidence="4 6" id="KW-0862">Zinc</keyword>
<evidence type="ECO:0000256" key="5">
    <source>
        <dbReference type="ARBA" id="ARBA00023049"/>
    </source>
</evidence>
<dbReference type="GO" id="GO:0004222">
    <property type="term" value="F:metalloendopeptidase activity"/>
    <property type="evidence" value="ECO:0007669"/>
    <property type="project" value="InterPro"/>
</dbReference>
<dbReference type="GO" id="GO:0016020">
    <property type="term" value="C:membrane"/>
    <property type="evidence" value="ECO:0007669"/>
    <property type="project" value="TreeGrafter"/>
</dbReference>
<sequence>MTNGTRAGAPPIEGRYFEPGSARAFPARMTISGHLATISFDRDGASHSSVREVLAVGARLGSVPRRIELEGGALFEAPADARIDAAGDRESRMLARVFDLEASWRTVAILVVATVVSVVLLLLYGVPTLANVAARMTPASVSALMDAGTLKTVDQTLLSPSQLSVERRQALADRFSRLAMQAETGSVPLALVFRSSPIVGANAFALPGGTVILTDELVLMARTPDEIDGVLAHEIGHVEARHTLQMLYRAAGLAVMVGVIAGDSGQMVDTLLAQAASLQQLSYSREFEAAADRRSVELMLAAGEGRDPLAFVDLLDRLLEQLSPGASHQGDSFFSTHPGNPDRRNAVLTHARSLGWGS</sequence>
<dbReference type="GO" id="GO:0046872">
    <property type="term" value="F:metal ion binding"/>
    <property type="evidence" value="ECO:0007669"/>
    <property type="project" value="UniProtKB-KW"/>
</dbReference>
<evidence type="ECO:0000256" key="6">
    <source>
        <dbReference type="RuleBase" id="RU003983"/>
    </source>
</evidence>
<dbReference type="EMBL" id="QGTR01000013">
    <property type="protein sequence ID" value="PWV95277.1"/>
    <property type="molecule type" value="Genomic_DNA"/>
</dbReference>
<accession>A0A317PBZ0</accession>
<dbReference type="Gene3D" id="3.30.2010.10">
    <property type="entry name" value="Metalloproteases ('zincins'), catalytic domain"/>
    <property type="match status" value="1"/>
</dbReference>
<dbReference type="InterPro" id="IPR055518">
    <property type="entry name" value="DUF7092"/>
</dbReference>
<proteinExistence type="inferred from homology"/>
<keyword evidence="5 6" id="KW-0482">Metalloprotease</keyword>
<dbReference type="Pfam" id="PF01435">
    <property type="entry name" value="Peptidase_M48"/>
    <property type="match status" value="1"/>
</dbReference>
<evidence type="ECO:0000259" key="10">
    <source>
        <dbReference type="Pfam" id="PF23368"/>
    </source>
</evidence>
<name>A0A317PBZ0_9HYPH</name>
<evidence type="ECO:0000256" key="4">
    <source>
        <dbReference type="ARBA" id="ARBA00022833"/>
    </source>
</evidence>
<evidence type="ECO:0000256" key="7">
    <source>
        <dbReference type="SAM" id="MobiDB-lite"/>
    </source>
</evidence>
<protein>
    <submittedName>
        <fullName evidence="11">Peptidase M48-like protein</fullName>
    </submittedName>
</protein>
<feature type="domain" description="DUF7092" evidence="10">
    <location>
        <begin position="12"/>
        <end position="86"/>
    </location>
</feature>
<keyword evidence="1 6" id="KW-0645">Protease</keyword>
<dbReference type="Pfam" id="PF23368">
    <property type="entry name" value="DUF7092"/>
    <property type="match status" value="1"/>
</dbReference>
<feature type="compositionally biased region" description="Polar residues" evidence="7">
    <location>
        <begin position="326"/>
        <end position="338"/>
    </location>
</feature>
<keyword evidence="8" id="KW-0812">Transmembrane</keyword>
<comment type="cofactor">
    <cofactor evidence="6">
        <name>Zn(2+)</name>
        <dbReference type="ChEBI" id="CHEBI:29105"/>
    </cofactor>
    <text evidence="6">Binds 1 zinc ion per subunit.</text>
</comment>
<dbReference type="RefSeq" id="WP_425351253.1">
    <property type="nucleotide sequence ID" value="NZ_QGTR01000013.1"/>
</dbReference>
<evidence type="ECO:0000313" key="11">
    <source>
        <dbReference type="EMBL" id="PWV95277.1"/>
    </source>
</evidence>
<dbReference type="PANTHER" id="PTHR22726:SF1">
    <property type="entry name" value="METALLOENDOPEPTIDASE OMA1, MITOCHONDRIAL"/>
    <property type="match status" value="1"/>
</dbReference>